<dbReference type="InterPro" id="IPR023393">
    <property type="entry name" value="START-like_dom_sf"/>
</dbReference>
<dbReference type="Gene3D" id="3.30.530.20">
    <property type="match status" value="1"/>
</dbReference>
<accession>A0A6J4KGI7</accession>
<proteinExistence type="predicted"/>
<gene>
    <name evidence="1" type="ORF">AVDCRST_MAG48-1595</name>
</gene>
<sequence length="126" mass="13333">MGGLDGARAAAGLVVAVPARHDGGPRPAGRWLLPAGVGGGRVRRPRTVPGAGAGPAARVLVELDHRRPHQQTVDEVGVDLVPLAEGCRLDLEHVLDPRLTDPEPLRQGWSETLDVLVRWSAERAEG</sequence>
<dbReference type="EMBL" id="CADCTS010000231">
    <property type="protein sequence ID" value="CAA9304494.1"/>
    <property type="molecule type" value="Genomic_DNA"/>
</dbReference>
<reference evidence="1" key="1">
    <citation type="submission" date="2020-02" db="EMBL/GenBank/DDBJ databases">
        <authorList>
            <person name="Meier V. D."/>
        </authorList>
    </citation>
    <scope>NUCLEOTIDE SEQUENCE</scope>
    <source>
        <strain evidence="1">AVDCRST_MAG48</strain>
    </source>
</reference>
<dbReference type="AlphaFoldDB" id="A0A6J4KGI7"/>
<evidence type="ECO:0000313" key="1">
    <source>
        <dbReference type="EMBL" id="CAA9304494.1"/>
    </source>
</evidence>
<organism evidence="1">
    <name type="scientific">uncultured Friedmanniella sp</name>
    <dbReference type="NCBI Taxonomy" id="335381"/>
    <lineage>
        <taxon>Bacteria</taxon>
        <taxon>Bacillati</taxon>
        <taxon>Actinomycetota</taxon>
        <taxon>Actinomycetes</taxon>
        <taxon>Propionibacteriales</taxon>
        <taxon>Nocardioidaceae</taxon>
        <taxon>Friedmanniella</taxon>
        <taxon>environmental samples</taxon>
    </lineage>
</organism>
<dbReference type="SUPFAM" id="SSF55961">
    <property type="entry name" value="Bet v1-like"/>
    <property type="match status" value="1"/>
</dbReference>
<protein>
    <submittedName>
        <fullName evidence="1">Uncharacterized protein</fullName>
    </submittedName>
</protein>
<name>A0A6J4KGI7_9ACTN</name>